<keyword evidence="1" id="KW-0880">Kelch repeat</keyword>
<evidence type="ECO:0008006" key="5">
    <source>
        <dbReference type="Google" id="ProtNLM"/>
    </source>
</evidence>
<evidence type="ECO:0000256" key="2">
    <source>
        <dbReference type="ARBA" id="ARBA00022737"/>
    </source>
</evidence>
<protein>
    <recommendedName>
        <fullName evidence="5">F-box/kelch-repeat protein</fullName>
    </recommendedName>
</protein>
<gene>
    <name evidence="3" type="ORF">T459_27336</name>
</gene>
<reference evidence="3 4" key="2">
    <citation type="journal article" date="2017" name="Genome Biol.">
        <title>New reference genome sequences of hot pepper reveal the massive evolution of plant disease-resistance genes by retroduplication.</title>
        <authorList>
            <person name="Kim S."/>
            <person name="Park J."/>
            <person name="Yeom S.I."/>
            <person name="Kim Y.M."/>
            <person name="Seo E."/>
            <person name="Kim K.T."/>
            <person name="Kim M.S."/>
            <person name="Lee J.M."/>
            <person name="Cheong K."/>
            <person name="Shin H.S."/>
            <person name="Kim S.B."/>
            <person name="Han K."/>
            <person name="Lee J."/>
            <person name="Park M."/>
            <person name="Lee H.A."/>
            <person name="Lee H.Y."/>
            <person name="Lee Y."/>
            <person name="Oh S."/>
            <person name="Lee J.H."/>
            <person name="Choi E."/>
            <person name="Choi E."/>
            <person name="Lee S.E."/>
            <person name="Jeon J."/>
            <person name="Kim H."/>
            <person name="Choi G."/>
            <person name="Song H."/>
            <person name="Lee J."/>
            <person name="Lee S.C."/>
            <person name="Kwon J.K."/>
            <person name="Lee H.Y."/>
            <person name="Koo N."/>
            <person name="Hong Y."/>
            <person name="Kim R.W."/>
            <person name="Kang W.H."/>
            <person name="Huh J.H."/>
            <person name="Kang B.C."/>
            <person name="Yang T.J."/>
            <person name="Lee Y.H."/>
            <person name="Bennetzen J.L."/>
            <person name="Choi D."/>
        </authorList>
    </citation>
    <scope>NUCLEOTIDE SEQUENCE [LARGE SCALE GENOMIC DNA]</scope>
    <source>
        <strain evidence="4">cv. CM334</strain>
    </source>
</reference>
<dbReference type="PANTHER" id="PTHR46122">
    <property type="entry name" value="GALACTOSE OXIDASE/KELCH REPEAT PROTEIN-RELATED"/>
    <property type="match status" value="1"/>
</dbReference>
<dbReference type="InterPro" id="IPR052439">
    <property type="entry name" value="F-box/Kelch-repeat"/>
</dbReference>
<dbReference type="STRING" id="4072.A0A2G2YDS8"/>
<organism evidence="3 4">
    <name type="scientific">Capsicum annuum</name>
    <name type="common">Capsicum pepper</name>
    <dbReference type="NCBI Taxonomy" id="4072"/>
    <lineage>
        <taxon>Eukaryota</taxon>
        <taxon>Viridiplantae</taxon>
        <taxon>Streptophyta</taxon>
        <taxon>Embryophyta</taxon>
        <taxon>Tracheophyta</taxon>
        <taxon>Spermatophyta</taxon>
        <taxon>Magnoliopsida</taxon>
        <taxon>eudicotyledons</taxon>
        <taxon>Gunneridae</taxon>
        <taxon>Pentapetalae</taxon>
        <taxon>asterids</taxon>
        <taxon>lamiids</taxon>
        <taxon>Solanales</taxon>
        <taxon>Solanaceae</taxon>
        <taxon>Solanoideae</taxon>
        <taxon>Capsiceae</taxon>
        <taxon>Capsicum</taxon>
    </lineage>
</organism>
<dbReference type="Gramene" id="PHT67849">
    <property type="protein sequence ID" value="PHT67849"/>
    <property type="gene ID" value="T459_27336"/>
</dbReference>
<dbReference type="EMBL" id="AYRZ02000011">
    <property type="protein sequence ID" value="PHT67849.1"/>
    <property type="molecule type" value="Genomic_DNA"/>
</dbReference>
<evidence type="ECO:0000313" key="4">
    <source>
        <dbReference type="Proteomes" id="UP000222542"/>
    </source>
</evidence>
<dbReference type="AlphaFoldDB" id="A0A2G2YDS8"/>
<dbReference type="PANTHER" id="PTHR46122:SF13">
    <property type="entry name" value="F-BOX_KELCH-REPEAT PROTEIN SKIP11-LIKE"/>
    <property type="match status" value="1"/>
</dbReference>
<name>A0A2G2YDS8_CAPAN</name>
<dbReference type="GO" id="GO:0005634">
    <property type="term" value="C:nucleus"/>
    <property type="evidence" value="ECO:0000318"/>
    <property type="project" value="GO_Central"/>
</dbReference>
<dbReference type="Pfam" id="PF01344">
    <property type="entry name" value="Kelch_1"/>
    <property type="match status" value="1"/>
</dbReference>
<sequence>MELLVFSKDVFAQVIYQYSLLKNTWSTGMQMNVPRCLFGKESPEEIAIFAGGCVSQGKILSSAELYNSETGTWRTLRSMNKPQEYDLATGTWTEIPNKSPVRPKLRNGIPATSAAPPLVAAVHNQFTLLTMLKCKLGSMKSITKNGFIEVNSRYIVKDLKNGTCLAKSNQVALCTTVLSWDAEEMECGWYCRVDGCQSIRNWFLGQQVSC</sequence>
<comment type="caution">
    <text evidence="3">The sequence shown here is derived from an EMBL/GenBank/DDBJ whole genome shotgun (WGS) entry which is preliminary data.</text>
</comment>
<dbReference type="SUPFAM" id="SSF117281">
    <property type="entry name" value="Kelch motif"/>
    <property type="match status" value="1"/>
</dbReference>
<dbReference type="InterPro" id="IPR015915">
    <property type="entry name" value="Kelch-typ_b-propeller"/>
</dbReference>
<dbReference type="Proteomes" id="UP000222542">
    <property type="component" value="Unassembled WGS sequence"/>
</dbReference>
<dbReference type="InterPro" id="IPR006652">
    <property type="entry name" value="Kelch_1"/>
</dbReference>
<reference evidence="3 4" key="1">
    <citation type="journal article" date="2014" name="Nat. Genet.">
        <title>Genome sequence of the hot pepper provides insights into the evolution of pungency in Capsicum species.</title>
        <authorList>
            <person name="Kim S."/>
            <person name="Park M."/>
            <person name="Yeom S.I."/>
            <person name="Kim Y.M."/>
            <person name="Lee J.M."/>
            <person name="Lee H.A."/>
            <person name="Seo E."/>
            <person name="Choi J."/>
            <person name="Cheong K."/>
            <person name="Kim K.T."/>
            <person name="Jung K."/>
            <person name="Lee G.W."/>
            <person name="Oh S.K."/>
            <person name="Bae C."/>
            <person name="Kim S.B."/>
            <person name="Lee H.Y."/>
            <person name="Kim S.Y."/>
            <person name="Kim M.S."/>
            <person name="Kang B.C."/>
            <person name="Jo Y.D."/>
            <person name="Yang H.B."/>
            <person name="Jeong H.J."/>
            <person name="Kang W.H."/>
            <person name="Kwon J.K."/>
            <person name="Shin C."/>
            <person name="Lim J.Y."/>
            <person name="Park J.H."/>
            <person name="Huh J.H."/>
            <person name="Kim J.S."/>
            <person name="Kim B.D."/>
            <person name="Cohen O."/>
            <person name="Paran I."/>
            <person name="Suh M.C."/>
            <person name="Lee S.B."/>
            <person name="Kim Y.K."/>
            <person name="Shin Y."/>
            <person name="Noh S.J."/>
            <person name="Park J."/>
            <person name="Seo Y.S."/>
            <person name="Kwon S.Y."/>
            <person name="Kim H.A."/>
            <person name="Park J.M."/>
            <person name="Kim H.J."/>
            <person name="Choi S.B."/>
            <person name="Bosland P.W."/>
            <person name="Reeves G."/>
            <person name="Jo S.H."/>
            <person name="Lee B.W."/>
            <person name="Cho H.T."/>
            <person name="Choi H.S."/>
            <person name="Lee M.S."/>
            <person name="Yu Y."/>
            <person name="Do Choi Y."/>
            <person name="Park B.S."/>
            <person name="van Deynze A."/>
            <person name="Ashrafi H."/>
            <person name="Hill T."/>
            <person name="Kim W.T."/>
            <person name="Pai H.S."/>
            <person name="Ahn H.K."/>
            <person name="Yeam I."/>
            <person name="Giovannoni J.J."/>
            <person name="Rose J.K."/>
            <person name="Sorensen I."/>
            <person name="Lee S.J."/>
            <person name="Kim R.W."/>
            <person name="Choi I.Y."/>
            <person name="Choi B.S."/>
            <person name="Lim J.S."/>
            <person name="Lee Y.H."/>
            <person name="Choi D."/>
        </authorList>
    </citation>
    <scope>NUCLEOTIDE SEQUENCE [LARGE SCALE GENOMIC DNA]</scope>
    <source>
        <strain evidence="4">cv. CM334</strain>
    </source>
</reference>
<accession>A0A2G2YDS8</accession>
<dbReference type="Gene3D" id="2.120.10.80">
    <property type="entry name" value="Kelch-type beta propeller"/>
    <property type="match status" value="1"/>
</dbReference>
<evidence type="ECO:0000313" key="3">
    <source>
        <dbReference type="EMBL" id="PHT67849.1"/>
    </source>
</evidence>
<evidence type="ECO:0000256" key="1">
    <source>
        <dbReference type="ARBA" id="ARBA00022441"/>
    </source>
</evidence>
<keyword evidence="2" id="KW-0677">Repeat</keyword>
<keyword evidence="4" id="KW-1185">Reference proteome</keyword>
<proteinExistence type="predicted"/>